<protein>
    <submittedName>
        <fullName evidence="2">Uncharacterized protein</fullName>
    </submittedName>
</protein>
<dbReference type="PROSITE" id="PS51774">
    <property type="entry name" value="NAB"/>
    <property type="match status" value="1"/>
</dbReference>
<dbReference type="Proteomes" id="UP000447434">
    <property type="component" value="Chromosome 22"/>
</dbReference>
<keyword evidence="3" id="KW-1185">Reference proteome</keyword>
<comment type="caution">
    <text evidence="2">The sequence shown here is derived from an EMBL/GenBank/DDBJ whole genome shotgun (WGS) entry which is preliminary data.</text>
</comment>
<reference evidence="3" key="1">
    <citation type="journal article" date="2020" name="Nat. Commun.">
        <title>Genome sequence of the cluster root forming white lupin.</title>
        <authorList>
            <person name="Hufnagel B."/>
            <person name="Marques A."/>
            <person name="Soriano A."/>
            <person name="Marques L."/>
            <person name="Divol F."/>
            <person name="Doumas P."/>
            <person name="Sallet E."/>
            <person name="Mancinotti D."/>
            <person name="Carrere S."/>
            <person name="Marande W."/>
            <person name="Arribat S."/>
            <person name="Keller J."/>
            <person name="Huneau C."/>
            <person name="Blein T."/>
            <person name="Aime D."/>
            <person name="Laguerre M."/>
            <person name="Taylor J."/>
            <person name="Schubert V."/>
            <person name="Nelson M."/>
            <person name="Geu-Flores F."/>
            <person name="Crespi M."/>
            <person name="Gallardo-Guerrero K."/>
            <person name="Delaux P.-M."/>
            <person name="Salse J."/>
            <person name="Berges H."/>
            <person name="Guyot R."/>
            <person name="Gouzy J."/>
            <person name="Peret B."/>
        </authorList>
    </citation>
    <scope>NUCLEOTIDE SEQUENCE [LARGE SCALE GENOMIC DNA]</scope>
    <source>
        <strain evidence="3">cv. Amiga</strain>
    </source>
</reference>
<dbReference type="InterPro" id="IPR011684">
    <property type="entry name" value="NAB"/>
</dbReference>
<accession>A0A6A4N9Z2</accession>
<sequence>MEKNDPESWSSSHIHHSQWLQRTISDLDDKLDNMMAILEGSNSPNQGHDHCKWREDVIQMLEEFGDSYRVLAIAYNQLKSKGTFHSGSLSSSIASKTIRASCNKRATCNLEDTKLEKGCNGNENSLEYHDLLSADTYSMKLKLQPERREIQMEDRMKDFTSIENDPMKIESLELNQRIEDPSMINFKSDNMWSSLKYQLTKLTEDNLHQLVELVRRNDEKRDTIRRLQLEVEALKHENKALQVSLRYSNADLECDQPTVSTA</sequence>
<dbReference type="OrthoDB" id="1924020at2759"/>
<evidence type="ECO:0000256" key="1">
    <source>
        <dbReference type="ARBA" id="ARBA00023054"/>
    </source>
</evidence>
<evidence type="ECO:0000313" key="2">
    <source>
        <dbReference type="EMBL" id="KAE9588843.1"/>
    </source>
</evidence>
<name>A0A6A4N9Z2_LUPAL</name>
<dbReference type="GO" id="GO:0003779">
    <property type="term" value="F:actin binding"/>
    <property type="evidence" value="ECO:0007669"/>
    <property type="project" value="InterPro"/>
</dbReference>
<dbReference type="Pfam" id="PF07765">
    <property type="entry name" value="KIP1"/>
    <property type="match status" value="1"/>
</dbReference>
<organism evidence="2 3">
    <name type="scientific">Lupinus albus</name>
    <name type="common">White lupine</name>
    <name type="synonym">Lupinus termis</name>
    <dbReference type="NCBI Taxonomy" id="3870"/>
    <lineage>
        <taxon>Eukaryota</taxon>
        <taxon>Viridiplantae</taxon>
        <taxon>Streptophyta</taxon>
        <taxon>Embryophyta</taxon>
        <taxon>Tracheophyta</taxon>
        <taxon>Spermatophyta</taxon>
        <taxon>Magnoliopsida</taxon>
        <taxon>eudicotyledons</taxon>
        <taxon>Gunneridae</taxon>
        <taxon>Pentapetalae</taxon>
        <taxon>rosids</taxon>
        <taxon>fabids</taxon>
        <taxon>Fabales</taxon>
        <taxon>Fabaceae</taxon>
        <taxon>Papilionoideae</taxon>
        <taxon>50 kb inversion clade</taxon>
        <taxon>genistoids sensu lato</taxon>
        <taxon>core genistoids</taxon>
        <taxon>Genisteae</taxon>
        <taxon>Lupinus</taxon>
    </lineage>
</organism>
<gene>
    <name evidence="2" type="ORF">Lalb_Chr22g0359871</name>
</gene>
<proteinExistence type="predicted"/>
<evidence type="ECO:0000313" key="3">
    <source>
        <dbReference type="Proteomes" id="UP000447434"/>
    </source>
</evidence>
<dbReference type="EMBL" id="WOCE01000022">
    <property type="protein sequence ID" value="KAE9588843.1"/>
    <property type="molecule type" value="Genomic_DNA"/>
</dbReference>
<keyword evidence="1" id="KW-0175">Coiled coil</keyword>
<dbReference type="AlphaFoldDB" id="A0A6A4N9Z2"/>